<dbReference type="EMBL" id="CP042218">
    <property type="protein sequence ID" value="QDW67025.1"/>
    <property type="molecule type" value="Genomic_DNA"/>
</dbReference>
<accession>A0A518N530</accession>
<dbReference type="PANTHER" id="PTHR34584">
    <property type="entry name" value="NA(+)/H(+) ANTIPORTER SUBUNIT E1"/>
    <property type="match status" value="1"/>
</dbReference>
<evidence type="ECO:0000256" key="6">
    <source>
        <dbReference type="ARBA" id="ARBA00023136"/>
    </source>
</evidence>
<feature type="transmembrane region" description="Helical" evidence="7">
    <location>
        <begin position="30"/>
        <end position="47"/>
    </location>
</feature>
<reference evidence="8 9" key="1">
    <citation type="submission" date="2019-07" db="EMBL/GenBank/DDBJ databases">
        <title>Full genome sequence of Luteimonas sp. Gr-4.</title>
        <authorList>
            <person name="Im W.-T."/>
        </authorList>
    </citation>
    <scope>NUCLEOTIDE SEQUENCE [LARGE SCALE GENOMIC DNA]</scope>
    <source>
        <strain evidence="8 9">Gr-4</strain>
    </source>
</reference>
<gene>
    <name evidence="8" type="ORF">FPZ22_09085</name>
</gene>
<evidence type="ECO:0000256" key="4">
    <source>
        <dbReference type="ARBA" id="ARBA00022692"/>
    </source>
</evidence>
<dbReference type="PIRSF" id="PIRSF019239">
    <property type="entry name" value="MrpE"/>
    <property type="match status" value="1"/>
</dbReference>
<keyword evidence="6 7" id="KW-0472">Membrane</keyword>
<dbReference type="PANTHER" id="PTHR34584:SF1">
    <property type="entry name" value="NA(+)_H(+) ANTIPORTER SUBUNIT E1"/>
    <property type="match status" value="1"/>
</dbReference>
<evidence type="ECO:0000313" key="8">
    <source>
        <dbReference type="EMBL" id="QDW67025.1"/>
    </source>
</evidence>
<keyword evidence="3" id="KW-1003">Cell membrane</keyword>
<comment type="similarity">
    <text evidence="2">Belongs to the CPA3 antiporters (TC 2.A.63) subunit E family.</text>
</comment>
<organism evidence="8 9">
    <name type="scientific">Luteimonas granuli</name>
    <dbReference type="NCBI Taxonomy" id="1176533"/>
    <lineage>
        <taxon>Bacteria</taxon>
        <taxon>Pseudomonadati</taxon>
        <taxon>Pseudomonadota</taxon>
        <taxon>Gammaproteobacteria</taxon>
        <taxon>Lysobacterales</taxon>
        <taxon>Lysobacteraceae</taxon>
        <taxon>Luteimonas</taxon>
    </lineage>
</organism>
<dbReference type="NCBIfam" id="NF006518">
    <property type="entry name" value="PRK08965.1-2"/>
    <property type="match status" value="1"/>
</dbReference>
<dbReference type="KEGG" id="lug:FPZ22_09085"/>
<dbReference type="Pfam" id="PF01899">
    <property type="entry name" value="MNHE"/>
    <property type="match status" value="1"/>
</dbReference>
<comment type="subcellular location">
    <subcellularLocation>
        <location evidence="1">Cell membrane</location>
        <topology evidence="1">Multi-pass membrane protein</topology>
    </subcellularLocation>
</comment>
<evidence type="ECO:0000256" key="5">
    <source>
        <dbReference type="ARBA" id="ARBA00022989"/>
    </source>
</evidence>
<proteinExistence type="inferred from homology"/>
<keyword evidence="9" id="KW-1185">Reference proteome</keyword>
<dbReference type="GO" id="GO:0008324">
    <property type="term" value="F:monoatomic cation transmembrane transporter activity"/>
    <property type="evidence" value="ECO:0007669"/>
    <property type="project" value="InterPro"/>
</dbReference>
<sequence>MRWRRRFLPSLPLTLAIIVFWLLMVSELNAAQLAMAALLGLVIPLYATRIDREFARFGSLRPLPKLLVVLLWDILMSNVRVARQVLSREERIHSSFIWYPLEIGNIHGITALACCITLTPGTVTAALSDDRRYLLVHVLDLADEAALVADIKRRYECPLMEIFP</sequence>
<dbReference type="Proteomes" id="UP000316584">
    <property type="component" value="Chromosome"/>
</dbReference>
<dbReference type="OrthoDB" id="9807187at2"/>
<evidence type="ECO:0000256" key="7">
    <source>
        <dbReference type="SAM" id="Phobius"/>
    </source>
</evidence>
<feature type="transmembrane region" description="Helical" evidence="7">
    <location>
        <begin position="7"/>
        <end position="24"/>
    </location>
</feature>
<keyword evidence="4 7" id="KW-0812">Transmembrane</keyword>
<name>A0A518N530_9GAMM</name>
<evidence type="ECO:0000256" key="2">
    <source>
        <dbReference type="ARBA" id="ARBA00006228"/>
    </source>
</evidence>
<dbReference type="AlphaFoldDB" id="A0A518N530"/>
<evidence type="ECO:0000256" key="3">
    <source>
        <dbReference type="ARBA" id="ARBA00022475"/>
    </source>
</evidence>
<dbReference type="RefSeq" id="WP_144892322.1">
    <property type="nucleotide sequence ID" value="NZ_CP042218.1"/>
</dbReference>
<keyword evidence="5 7" id="KW-1133">Transmembrane helix</keyword>
<evidence type="ECO:0000313" key="9">
    <source>
        <dbReference type="Proteomes" id="UP000316584"/>
    </source>
</evidence>
<evidence type="ECO:0000256" key="1">
    <source>
        <dbReference type="ARBA" id="ARBA00004651"/>
    </source>
</evidence>
<protein>
    <submittedName>
        <fullName evidence="8">Na+/H+ antiporter subunit E</fullName>
    </submittedName>
</protein>
<dbReference type="InterPro" id="IPR002758">
    <property type="entry name" value="Cation_antiport_E"/>
</dbReference>
<dbReference type="GO" id="GO:0005886">
    <property type="term" value="C:plasma membrane"/>
    <property type="evidence" value="ECO:0007669"/>
    <property type="project" value="UniProtKB-SubCell"/>
</dbReference>